<keyword evidence="2" id="KW-1185">Reference proteome</keyword>
<organism evidence="1 2">
    <name type="scientific">Caerostris extrusa</name>
    <name type="common">Bark spider</name>
    <name type="synonym">Caerostris bankana</name>
    <dbReference type="NCBI Taxonomy" id="172846"/>
    <lineage>
        <taxon>Eukaryota</taxon>
        <taxon>Metazoa</taxon>
        <taxon>Ecdysozoa</taxon>
        <taxon>Arthropoda</taxon>
        <taxon>Chelicerata</taxon>
        <taxon>Arachnida</taxon>
        <taxon>Araneae</taxon>
        <taxon>Araneomorphae</taxon>
        <taxon>Entelegynae</taxon>
        <taxon>Araneoidea</taxon>
        <taxon>Araneidae</taxon>
        <taxon>Caerostris</taxon>
    </lineage>
</organism>
<name>A0AAV4NUC9_CAEEX</name>
<dbReference type="Proteomes" id="UP001054945">
    <property type="component" value="Unassembled WGS sequence"/>
</dbReference>
<protein>
    <submittedName>
        <fullName evidence="1">Uncharacterized protein</fullName>
    </submittedName>
</protein>
<accession>A0AAV4NUC9</accession>
<comment type="caution">
    <text evidence="1">The sequence shown here is derived from an EMBL/GenBank/DDBJ whole genome shotgun (WGS) entry which is preliminary data.</text>
</comment>
<gene>
    <name evidence="1" type="ORF">CEXT_515331</name>
</gene>
<evidence type="ECO:0000313" key="1">
    <source>
        <dbReference type="EMBL" id="GIX88462.1"/>
    </source>
</evidence>
<reference evidence="1 2" key="1">
    <citation type="submission" date="2021-06" db="EMBL/GenBank/DDBJ databases">
        <title>Caerostris extrusa draft genome.</title>
        <authorList>
            <person name="Kono N."/>
            <person name="Arakawa K."/>
        </authorList>
    </citation>
    <scope>NUCLEOTIDE SEQUENCE [LARGE SCALE GENOMIC DNA]</scope>
</reference>
<sequence length="90" mass="9873">MRNGSKSITPQISLCPAEKAHKSTTNLNAGSAVPLWEGCINSPVSLLISWFTVTDKLWLHNNKILCTPRNSDGNETRHLHGDSPLLYTAC</sequence>
<evidence type="ECO:0000313" key="2">
    <source>
        <dbReference type="Proteomes" id="UP001054945"/>
    </source>
</evidence>
<proteinExistence type="predicted"/>
<dbReference type="EMBL" id="BPLR01021323">
    <property type="protein sequence ID" value="GIX88462.1"/>
    <property type="molecule type" value="Genomic_DNA"/>
</dbReference>
<dbReference type="AlphaFoldDB" id="A0AAV4NUC9"/>